<dbReference type="Proteomes" id="UP000299102">
    <property type="component" value="Unassembled WGS sequence"/>
</dbReference>
<evidence type="ECO:0000313" key="2">
    <source>
        <dbReference type="Proteomes" id="UP000299102"/>
    </source>
</evidence>
<sequence>MSPIMWSTVRRCQLARTRLDVRNAEPCARMTVRRAIPGYRLVRENGVFPVWKSGAACYSQREWRVSDPKAYRPITLLPVLGDPRRFCWSLRDCARHQLETSTAFGTIDFHRAKRYPGGVRDSNGLFYGPQGGVPRWHRSRVEEVHNGVPGLCPGPCVVERAVGRLAAAPFPAGVKTVAYADDVTVLVEASSRAEIERRAGCRDRRSSGWVATLSGPFPRPLCWVWSWTSTSRNMRKVLAKGVEELRQGVECRPHRGNEVLFPQDNLFSDIPDYPDVRGGVLVRACKSRSTQCPAMSTEASLGVTDQGLQDREHGGLPFLPGCCRLTWSVCLCGQTDEDMRFVSCPLKRLKERHVERNKGAASGPGILCGSRGYTGELPTVCRVRVLGTDYVADKVASSAKKKKPEEEELLGNGVRIWVYKPY</sequence>
<dbReference type="EMBL" id="BGZK01002820">
    <property type="protein sequence ID" value="GBP96682.1"/>
    <property type="molecule type" value="Genomic_DNA"/>
</dbReference>
<proteinExistence type="predicted"/>
<organism evidence="1 2">
    <name type="scientific">Eumeta variegata</name>
    <name type="common">Bagworm moth</name>
    <name type="synonym">Eumeta japonica</name>
    <dbReference type="NCBI Taxonomy" id="151549"/>
    <lineage>
        <taxon>Eukaryota</taxon>
        <taxon>Metazoa</taxon>
        <taxon>Ecdysozoa</taxon>
        <taxon>Arthropoda</taxon>
        <taxon>Hexapoda</taxon>
        <taxon>Insecta</taxon>
        <taxon>Pterygota</taxon>
        <taxon>Neoptera</taxon>
        <taxon>Endopterygota</taxon>
        <taxon>Lepidoptera</taxon>
        <taxon>Glossata</taxon>
        <taxon>Ditrysia</taxon>
        <taxon>Tineoidea</taxon>
        <taxon>Psychidae</taxon>
        <taxon>Oiketicinae</taxon>
        <taxon>Eumeta</taxon>
    </lineage>
</organism>
<comment type="caution">
    <text evidence="1">The sequence shown here is derived from an EMBL/GenBank/DDBJ whole genome shotgun (WGS) entry which is preliminary data.</text>
</comment>
<gene>
    <name evidence="1" type="ORF">EVAR_90007_1</name>
</gene>
<dbReference type="OrthoDB" id="411871at2759"/>
<reference evidence="1 2" key="1">
    <citation type="journal article" date="2019" name="Commun. Biol.">
        <title>The bagworm genome reveals a unique fibroin gene that provides high tensile strength.</title>
        <authorList>
            <person name="Kono N."/>
            <person name="Nakamura H."/>
            <person name="Ohtoshi R."/>
            <person name="Tomita M."/>
            <person name="Numata K."/>
            <person name="Arakawa K."/>
        </authorList>
    </citation>
    <scope>NUCLEOTIDE SEQUENCE [LARGE SCALE GENOMIC DNA]</scope>
</reference>
<evidence type="ECO:0000313" key="1">
    <source>
        <dbReference type="EMBL" id="GBP96682.1"/>
    </source>
</evidence>
<dbReference type="AlphaFoldDB" id="A0A4C2AA44"/>
<protein>
    <recommendedName>
        <fullName evidence="3">Reverse transcriptase domain-containing protein</fullName>
    </recommendedName>
</protein>
<accession>A0A4C2AA44</accession>
<name>A0A4C2AA44_EUMVA</name>
<keyword evidence="2" id="KW-1185">Reference proteome</keyword>
<evidence type="ECO:0008006" key="3">
    <source>
        <dbReference type="Google" id="ProtNLM"/>
    </source>
</evidence>